<evidence type="ECO:0000256" key="7">
    <source>
        <dbReference type="HAMAP-Rule" id="MF_00109"/>
    </source>
</evidence>
<comment type="subcellular location">
    <subcellularLocation>
        <location evidence="7">Cytoplasm</location>
    </subcellularLocation>
</comment>
<keyword evidence="1 7" id="KW-0028">Amino-acid biosynthesis</keyword>
<comment type="catalytic activity">
    <reaction evidence="7">
        <text>shikimate + ATP = 3-phosphoshikimate + ADP + H(+)</text>
        <dbReference type="Rhea" id="RHEA:13121"/>
        <dbReference type="ChEBI" id="CHEBI:15378"/>
        <dbReference type="ChEBI" id="CHEBI:30616"/>
        <dbReference type="ChEBI" id="CHEBI:36208"/>
        <dbReference type="ChEBI" id="CHEBI:145989"/>
        <dbReference type="ChEBI" id="CHEBI:456216"/>
        <dbReference type="EC" id="2.7.1.71"/>
    </reaction>
</comment>
<evidence type="ECO:0000256" key="5">
    <source>
        <dbReference type="ARBA" id="ARBA00022840"/>
    </source>
</evidence>
<name>A0ABW2NQT0_9BACL</name>
<reference evidence="9" key="1">
    <citation type="journal article" date="2019" name="Int. J. Syst. Evol. Microbiol.">
        <title>The Global Catalogue of Microorganisms (GCM) 10K type strain sequencing project: providing services to taxonomists for standard genome sequencing and annotation.</title>
        <authorList>
            <consortium name="The Broad Institute Genomics Platform"/>
            <consortium name="The Broad Institute Genome Sequencing Center for Infectious Disease"/>
            <person name="Wu L."/>
            <person name="Ma J."/>
        </authorList>
    </citation>
    <scope>NUCLEOTIDE SEQUENCE [LARGE SCALE GENOMIC DNA]</scope>
    <source>
        <strain evidence="9">NBRC 106396</strain>
    </source>
</reference>
<dbReference type="Gene3D" id="3.40.50.300">
    <property type="entry name" value="P-loop containing nucleotide triphosphate hydrolases"/>
    <property type="match status" value="1"/>
</dbReference>
<dbReference type="PRINTS" id="PR01100">
    <property type="entry name" value="SHIKIMTKNASE"/>
</dbReference>
<dbReference type="HAMAP" id="MF_00109">
    <property type="entry name" value="Shikimate_kinase"/>
    <property type="match status" value="1"/>
</dbReference>
<comment type="caution">
    <text evidence="8">The sequence shown here is derived from an EMBL/GenBank/DDBJ whole genome shotgun (WGS) entry which is preliminary data.</text>
</comment>
<gene>
    <name evidence="7" type="primary">aroK</name>
    <name evidence="8" type="ORF">ACFQPF_01870</name>
</gene>
<comment type="function">
    <text evidence="7">Catalyzes the specific phosphorylation of the 3-hydroxyl group of shikimic acid using ATP as a cosubstrate.</text>
</comment>
<organism evidence="8 9">
    <name type="scientific">Fictibacillus iocasae</name>
    <dbReference type="NCBI Taxonomy" id="2715437"/>
    <lineage>
        <taxon>Bacteria</taxon>
        <taxon>Bacillati</taxon>
        <taxon>Bacillota</taxon>
        <taxon>Bacilli</taxon>
        <taxon>Bacillales</taxon>
        <taxon>Fictibacillaceae</taxon>
        <taxon>Fictibacillus</taxon>
    </lineage>
</organism>
<protein>
    <recommendedName>
        <fullName evidence="7">Shikimate kinase</fullName>
        <shortName evidence="7">SK</shortName>
        <ecNumber evidence="7">2.7.1.71</ecNumber>
    </recommendedName>
</protein>
<feature type="binding site" evidence="7">
    <location>
        <position position="78"/>
    </location>
    <ligand>
        <name>substrate</name>
    </ligand>
</feature>
<dbReference type="GO" id="GO:0016301">
    <property type="term" value="F:kinase activity"/>
    <property type="evidence" value="ECO:0007669"/>
    <property type="project" value="UniProtKB-KW"/>
</dbReference>
<comment type="subunit">
    <text evidence="7">Monomer.</text>
</comment>
<comment type="caution">
    <text evidence="7">Lacks conserved residue(s) required for the propagation of feature annotation.</text>
</comment>
<sequence length="169" mass="18892">MKTIYLTGFMGSGKSAAGWIAANLLNVPCFDLDAVIEKNAGKTIKELFEQEGEASFRLRESVLLQKMPKENCVVITGGGLPADQNNREYMMGVGHVVYLKTSFKEIMKRLTAPGEIDKRPVLKEKTAEEIELLYNKRKSFYEECSMVIATDGKTPQQVAEEMVKAFCLN</sequence>
<dbReference type="EMBL" id="JBHTCP010000003">
    <property type="protein sequence ID" value="MFC7370419.1"/>
    <property type="molecule type" value="Genomic_DNA"/>
</dbReference>
<evidence type="ECO:0000256" key="2">
    <source>
        <dbReference type="ARBA" id="ARBA00022679"/>
    </source>
</evidence>
<keyword evidence="5 7" id="KW-0067">ATP-binding</keyword>
<dbReference type="InterPro" id="IPR000623">
    <property type="entry name" value="Shikimate_kinase/TSH1"/>
</dbReference>
<dbReference type="SUPFAM" id="SSF52540">
    <property type="entry name" value="P-loop containing nucleoside triphosphate hydrolases"/>
    <property type="match status" value="1"/>
</dbReference>
<dbReference type="PANTHER" id="PTHR21087">
    <property type="entry name" value="SHIKIMATE KINASE"/>
    <property type="match status" value="1"/>
</dbReference>
<feature type="binding site" evidence="7">
    <location>
        <position position="119"/>
    </location>
    <ligand>
        <name>ATP</name>
        <dbReference type="ChEBI" id="CHEBI:30616"/>
    </ligand>
</feature>
<keyword evidence="9" id="KW-1185">Reference proteome</keyword>
<evidence type="ECO:0000313" key="9">
    <source>
        <dbReference type="Proteomes" id="UP001596549"/>
    </source>
</evidence>
<comment type="cofactor">
    <cofactor evidence="7">
        <name>Mg(2+)</name>
        <dbReference type="ChEBI" id="CHEBI:18420"/>
    </cofactor>
    <text evidence="7">Binds 1 Mg(2+) ion per subunit.</text>
</comment>
<dbReference type="EC" id="2.7.1.71" evidence="7"/>
<dbReference type="Pfam" id="PF01202">
    <property type="entry name" value="SKI"/>
    <property type="match status" value="1"/>
</dbReference>
<keyword evidence="6 7" id="KW-0057">Aromatic amino acid biosynthesis</keyword>
<feature type="binding site" evidence="7">
    <location>
        <position position="15"/>
    </location>
    <ligand>
        <name>Mg(2+)</name>
        <dbReference type="ChEBI" id="CHEBI:18420"/>
    </ligand>
</feature>
<dbReference type="Proteomes" id="UP001596549">
    <property type="component" value="Unassembled WGS sequence"/>
</dbReference>
<keyword evidence="3 7" id="KW-0547">Nucleotide-binding</keyword>
<keyword evidence="7" id="KW-0479">Metal-binding</keyword>
<keyword evidence="4 7" id="KW-0418">Kinase</keyword>
<evidence type="ECO:0000313" key="8">
    <source>
        <dbReference type="EMBL" id="MFC7370419.1"/>
    </source>
</evidence>
<dbReference type="RefSeq" id="WP_379745675.1">
    <property type="nucleotide sequence ID" value="NZ_JBHTCP010000003.1"/>
</dbReference>
<evidence type="ECO:0000256" key="4">
    <source>
        <dbReference type="ARBA" id="ARBA00022777"/>
    </source>
</evidence>
<keyword evidence="7" id="KW-0460">Magnesium</keyword>
<keyword evidence="2 7" id="KW-0808">Transferase</keyword>
<feature type="binding site" evidence="7">
    <location>
        <begin position="11"/>
        <end position="16"/>
    </location>
    <ligand>
        <name>ATP</name>
        <dbReference type="ChEBI" id="CHEBI:30616"/>
    </ligand>
</feature>
<feature type="binding site" evidence="7">
    <location>
        <position position="137"/>
    </location>
    <ligand>
        <name>substrate</name>
    </ligand>
</feature>
<dbReference type="InterPro" id="IPR031322">
    <property type="entry name" value="Shikimate/glucono_kinase"/>
</dbReference>
<dbReference type="InterPro" id="IPR027417">
    <property type="entry name" value="P-loop_NTPase"/>
</dbReference>
<proteinExistence type="inferred from homology"/>
<evidence type="ECO:0000256" key="1">
    <source>
        <dbReference type="ARBA" id="ARBA00022605"/>
    </source>
</evidence>
<dbReference type="PANTHER" id="PTHR21087:SF16">
    <property type="entry name" value="SHIKIMATE KINASE 1, CHLOROPLASTIC"/>
    <property type="match status" value="1"/>
</dbReference>
<keyword evidence="7" id="KW-0963">Cytoplasm</keyword>
<comment type="similarity">
    <text evidence="7">Belongs to the shikimate kinase family.</text>
</comment>
<comment type="pathway">
    <text evidence="7">Metabolic intermediate biosynthesis; chorismate biosynthesis; chorismate from D-erythrose 4-phosphate and phosphoenolpyruvate: step 5/7.</text>
</comment>
<accession>A0ABW2NQT0</accession>
<feature type="binding site" evidence="7">
    <location>
        <position position="33"/>
    </location>
    <ligand>
        <name>substrate</name>
    </ligand>
</feature>
<feature type="binding site" evidence="7">
    <location>
        <position position="57"/>
    </location>
    <ligand>
        <name>substrate</name>
    </ligand>
</feature>
<dbReference type="CDD" id="cd00464">
    <property type="entry name" value="SK"/>
    <property type="match status" value="1"/>
</dbReference>
<evidence type="ECO:0000256" key="6">
    <source>
        <dbReference type="ARBA" id="ARBA00023141"/>
    </source>
</evidence>
<evidence type="ECO:0000256" key="3">
    <source>
        <dbReference type="ARBA" id="ARBA00022741"/>
    </source>
</evidence>